<dbReference type="EMBL" id="AEYP01064801">
    <property type="status" value="NOT_ANNOTATED_CDS"/>
    <property type="molecule type" value="Genomic_DNA"/>
</dbReference>
<organism evidence="2">
    <name type="scientific">Mustela putorius furo</name>
    <name type="common">European domestic ferret</name>
    <name type="synonym">Mustela furo</name>
    <dbReference type="NCBI Taxonomy" id="9669"/>
    <lineage>
        <taxon>Eukaryota</taxon>
        <taxon>Metazoa</taxon>
        <taxon>Chordata</taxon>
        <taxon>Craniata</taxon>
        <taxon>Vertebrata</taxon>
        <taxon>Euteleostomi</taxon>
        <taxon>Mammalia</taxon>
        <taxon>Eutheria</taxon>
        <taxon>Laurasiatheria</taxon>
        <taxon>Carnivora</taxon>
        <taxon>Caniformia</taxon>
        <taxon>Musteloidea</taxon>
        <taxon>Mustelidae</taxon>
        <taxon>Mustelinae</taxon>
        <taxon>Mustela</taxon>
    </lineage>
</organism>
<dbReference type="InParanoid" id="M3YC23"/>
<accession>M3YC23</accession>
<protein>
    <submittedName>
        <fullName evidence="2">Uncharacterized protein</fullName>
    </submittedName>
</protein>
<sequence>MDLARAGGDAPNVVIAHSDGWATLPDPIPNSLLSSSLFADAPCASPAPGCSGAGAGPSRAPSGERAAVLRGRGPGGADSPHNGPWCCRRSGLWARAPRGHWMTPLLQDPATYDSRPSAPTRRGTGRRCPPPQTQEQEPWDPTERCWLLASGHNQRPPLGISALPKADL</sequence>
<feature type="region of interest" description="Disordered" evidence="1">
    <location>
        <begin position="103"/>
        <end position="168"/>
    </location>
</feature>
<reference evidence="2" key="1">
    <citation type="submission" date="2024-06" db="UniProtKB">
        <authorList>
            <consortium name="Ensembl"/>
        </authorList>
    </citation>
    <scope>IDENTIFICATION</scope>
</reference>
<feature type="region of interest" description="Disordered" evidence="1">
    <location>
        <begin position="48"/>
        <end position="84"/>
    </location>
</feature>
<dbReference type="AlphaFoldDB" id="M3YC23"/>
<evidence type="ECO:0000256" key="1">
    <source>
        <dbReference type="SAM" id="MobiDB-lite"/>
    </source>
</evidence>
<dbReference type="HOGENOM" id="CLU_1585942_0_0_1"/>
<proteinExistence type="predicted"/>
<dbReference type="Ensembl" id="ENSMPUT00000009024.1">
    <property type="protein sequence ID" value="ENSMPUP00000008880.1"/>
    <property type="gene ID" value="ENSMPUG00000008950.1"/>
</dbReference>
<evidence type="ECO:0000313" key="2">
    <source>
        <dbReference type="Ensembl" id="ENSMPUP00000008880.1"/>
    </source>
</evidence>
<feature type="compositionally biased region" description="Low complexity" evidence="1">
    <location>
        <begin position="48"/>
        <end position="63"/>
    </location>
</feature>
<name>M3YC23_MUSPF</name>